<evidence type="ECO:0000313" key="1">
    <source>
        <dbReference type="EMBL" id="KAF6810954.1"/>
    </source>
</evidence>
<dbReference type="Proteomes" id="UP000652219">
    <property type="component" value="Unassembled WGS sequence"/>
</dbReference>
<evidence type="ECO:0000313" key="2">
    <source>
        <dbReference type="Proteomes" id="UP000652219"/>
    </source>
</evidence>
<dbReference type="EMBL" id="WIGN01000080">
    <property type="protein sequence ID" value="KAF6810954.1"/>
    <property type="molecule type" value="Genomic_DNA"/>
</dbReference>
<name>A0A8H6JD77_9PEZI</name>
<organism evidence="1 2">
    <name type="scientific">Colletotrichum sojae</name>
    <dbReference type="NCBI Taxonomy" id="2175907"/>
    <lineage>
        <taxon>Eukaryota</taxon>
        <taxon>Fungi</taxon>
        <taxon>Dikarya</taxon>
        <taxon>Ascomycota</taxon>
        <taxon>Pezizomycotina</taxon>
        <taxon>Sordariomycetes</taxon>
        <taxon>Hypocreomycetidae</taxon>
        <taxon>Glomerellales</taxon>
        <taxon>Glomerellaceae</taxon>
        <taxon>Colletotrichum</taxon>
        <taxon>Colletotrichum orchidearum species complex</taxon>
    </lineage>
</organism>
<reference evidence="1 2" key="1">
    <citation type="journal article" date="2020" name="Phytopathology">
        <title>Genome Sequence Resources of Colletotrichum truncatum, C. plurivorum, C. musicola, and C. sojae: Four Species Pathogenic to Soybean (Glycine max).</title>
        <authorList>
            <person name="Rogerio F."/>
            <person name="Boufleur T.R."/>
            <person name="Ciampi-Guillardi M."/>
            <person name="Sukno S.A."/>
            <person name="Thon M.R."/>
            <person name="Massola Junior N.S."/>
            <person name="Baroncelli R."/>
        </authorList>
    </citation>
    <scope>NUCLEOTIDE SEQUENCE [LARGE SCALE GENOMIC DNA]</scope>
    <source>
        <strain evidence="1 2">LFN0009</strain>
    </source>
</reference>
<sequence>MISEAQDTVALEVCVPKVDVKTGQVCVATSVVSELIRDVGFVASELTVEMEWLDREVALEVVRDMMVLVSSLHDEVVMSVSAEDDEGVPPGVGLVSNVEENVPAVLSHNVVSRETLVDVPSDFVVVAYMIVLRVIVVELGGVASSRDGSVIVVEVAMDEMDDPTEPEDVVESHDDGDEWFQVPRDVVNSLYVCEKEIVGGIYEPVLVEVTLSL</sequence>
<proteinExistence type="predicted"/>
<accession>A0A8H6JD77</accession>
<gene>
    <name evidence="1" type="ORF">CSOJ01_06021</name>
</gene>
<protein>
    <submittedName>
        <fullName evidence="1">Uncharacterized protein</fullName>
    </submittedName>
</protein>
<comment type="caution">
    <text evidence="1">The sequence shown here is derived from an EMBL/GenBank/DDBJ whole genome shotgun (WGS) entry which is preliminary data.</text>
</comment>
<keyword evidence="2" id="KW-1185">Reference proteome</keyword>
<dbReference type="AlphaFoldDB" id="A0A8H6JD77"/>